<evidence type="ECO:0000313" key="11">
    <source>
        <dbReference type="Proteomes" id="UP000449249"/>
    </source>
</evidence>
<reference evidence="7" key="4">
    <citation type="submission" date="2020-02" db="EMBL/GenBank/DDBJ databases">
        <authorList>
            <person name="Littmann E."/>
            <person name="Sorbara M."/>
        </authorList>
    </citation>
    <scope>NUCLEOTIDE SEQUENCE</scope>
    <source>
        <strain evidence="7">MSK.10.16</strain>
    </source>
</reference>
<feature type="transmembrane region" description="Helical" evidence="1">
    <location>
        <begin position="21"/>
        <end position="46"/>
    </location>
</feature>
<dbReference type="EMBL" id="WWSH01000009">
    <property type="protein sequence ID" value="MZK10956.1"/>
    <property type="molecule type" value="Genomic_DNA"/>
</dbReference>
<evidence type="ECO:0000313" key="10">
    <source>
        <dbReference type="Proteomes" id="UP000446719"/>
    </source>
</evidence>
<gene>
    <name evidence="3" type="ORF">ERS852423_00193</name>
    <name evidence="2" type="ORF">ERS852573_02135</name>
    <name evidence="7" type="ORF">G4332_08375</name>
    <name evidence="6" type="ORF">GT528_08955</name>
    <name evidence="5" type="ORF">GT565_11935</name>
    <name evidence="4" type="ORF">GT576_11555</name>
</gene>
<dbReference type="EMBL" id="JAAIOD010000009">
    <property type="protein sequence ID" value="NSE58129.1"/>
    <property type="molecule type" value="Genomic_DNA"/>
</dbReference>
<evidence type="ECO:0000313" key="6">
    <source>
        <dbReference type="EMBL" id="MZK41827.1"/>
    </source>
</evidence>
<evidence type="ECO:0000313" key="2">
    <source>
        <dbReference type="EMBL" id="CUN14515.1"/>
    </source>
</evidence>
<dbReference type="EMBL" id="WWSB01000017">
    <property type="protein sequence ID" value="MZK18804.1"/>
    <property type="molecule type" value="Genomic_DNA"/>
</dbReference>
<reference evidence="10 11" key="2">
    <citation type="journal article" date="2019" name="Nat. Med.">
        <title>A library of human gut bacterial isolates paired with longitudinal multiomics data enables mechanistic microbiome research.</title>
        <authorList>
            <person name="Poyet M."/>
            <person name="Groussin M."/>
            <person name="Gibbons S.M."/>
            <person name="Avila-Pacheco J."/>
            <person name="Jiang X."/>
            <person name="Kearney S.M."/>
            <person name="Perrotta A.R."/>
            <person name="Berdy B."/>
            <person name="Zhao S."/>
            <person name="Lieberman T.D."/>
            <person name="Swanson P.K."/>
            <person name="Smith M."/>
            <person name="Roesemann S."/>
            <person name="Alexander J.E."/>
            <person name="Rich S.A."/>
            <person name="Livny J."/>
            <person name="Vlamakis H."/>
            <person name="Clish C."/>
            <person name="Bullock K."/>
            <person name="Deik A."/>
            <person name="Scott J."/>
            <person name="Pierce K.A."/>
            <person name="Xavier R.J."/>
            <person name="Alm E.J."/>
        </authorList>
    </citation>
    <scope>NUCLEOTIDE SEQUENCE [LARGE SCALE GENOMIC DNA]</scope>
    <source>
        <strain evidence="4 11">BIOML-A1</strain>
        <strain evidence="6 12">BIOML-A6</strain>
        <strain evidence="5 10">BIOML-A7</strain>
    </source>
</reference>
<feature type="transmembrane region" description="Helical" evidence="1">
    <location>
        <begin position="52"/>
        <end position="75"/>
    </location>
</feature>
<dbReference type="PANTHER" id="PTHR36007">
    <property type="entry name" value="TRANSPORT PROTEIN-RELATED"/>
    <property type="match status" value="1"/>
</dbReference>
<evidence type="ECO:0000313" key="9">
    <source>
        <dbReference type="Proteomes" id="UP000095597"/>
    </source>
</evidence>
<proteinExistence type="predicted"/>
<keyword evidence="1" id="KW-1133">Transmembrane helix</keyword>
<feature type="transmembrane region" description="Helical" evidence="1">
    <location>
        <begin position="107"/>
        <end position="134"/>
    </location>
</feature>
<feature type="transmembrane region" description="Helical" evidence="1">
    <location>
        <begin position="140"/>
        <end position="163"/>
    </location>
</feature>
<dbReference type="Proteomes" id="UP000724058">
    <property type="component" value="Unassembled WGS sequence"/>
</dbReference>
<evidence type="ECO:0000313" key="8">
    <source>
        <dbReference type="Proteomes" id="UP000095439"/>
    </source>
</evidence>
<protein>
    <submittedName>
        <fullName evidence="3">Predicted membrane protein</fullName>
    </submittedName>
    <submittedName>
        <fullName evidence="4">Small multi-drug export protein</fullName>
    </submittedName>
</protein>
<name>A0A173WBY8_9FIRM</name>
<dbReference type="Pfam" id="PF06695">
    <property type="entry name" value="Sm_multidrug_ex"/>
    <property type="match status" value="1"/>
</dbReference>
<evidence type="ECO:0000256" key="1">
    <source>
        <dbReference type="SAM" id="Phobius"/>
    </source>
</evidence>
<evidence type="ECO:0000313" key="5">
    <source>
        <dbReference type="EMBL" id="MZK18804.1"/>
    </source>
</evidence>
<dbReference type="EMBL" id="CYXO01000013">
    <property type="protein sequence ID" value="CUN14515.1"/>
    <property type="molecule type" value="Genomic_DNA"/>
</dbReference>
<evidence type="ECO:0000313" key="4">
    <source>
        <dbReference type="EMBL" id="MZK10956.1"/>
    </source>
</evidence>
<sequence length="170" mass="18388">MTNTLIHGIIDALSGSVSKEVIVFLISMIPILELRGALLVAGPILGVKVSTAIPLCIIGNIIPVPFILLLITPVFNWMKGTKTFKPLVDKLESKAMRQKDQIEKYEFWGLVLFVGIPLPGTGAWTGSLIAALLGMKFKKAFPAVIIGICMATVIMWFISYVLLGGVHLLG</sequence>
<dbReference type="PANTHER" id="PTHR36007:SF2">
    <property type="entry name" value="TRANSPORT PROTEIN-RELATED"/>
    <property type="match status" value="1"/>
</dbReference>
<dbReference type="Proteomes" id="UP000472916">
    <property type="component" value="Unassembled WGS sequence"/>
</dbReference>
<keyword evidence="1" id="KW-0472">Membrane</keyword>
<organism evidence="3 8">
    <name type="scientific">Dorea longicatena</name>
    <dbReference type="NCBI Taxonomy" id="88431"/>
    <lineage>
        <taxon>Bacteria</taxon>
        <taxon>Bacillati</taxon>
        <taxon>Bacillota</taxon>
        <taxon>Clostridia</taxon>
        <taxon>Lachnospirales</taxon>
        <taxon>Lachnospiraceae</taxon>
        <taxon>Dorea</taxon>
    </lineage>
</organism>
<reference evidence="8 9" key="1">
    <citation type="submission" date="2015-09" db="EMBL/GenBank/DDBJ databases">
        <authorList>
            <consortium name="Pathogen Informatics"/>
        </authorList>
    </citation>
    <scope>NUCLEOTIDE SEQUENCE [LARGE SCALE GENOMIC DNA]</scope>
    <source>
        <strain evidence="3 8">2789STDY5608866</strain>
        <strain evidence="2 9">2789STDY5834961</strain>
    </source>
</reference>
<dbReference type="OrthoDB" id="360192at2"/>
<evidence type="ECO:0000313" key="7">
    <source>
        <dbReference type="EMBL" id="NSE58129.1"/>
    </source>
</evidence>
<dbReference type="EMBL" id="WWSC01000009">
    <property type="protein sequence ID" value="MZK41827.1"/>
    <property type="molecule type" value="Genomic_DNA"/>
</dbReference>
<dbReference type="RefSeq" id="WP_006428949.1">
    <property type="nucleotide sequence ID" value="NZ_CABIWY010000001.1"/>
</dbReference>
<evidence type="ECO:0000313" key="3">
    <source>
        <dbReference type="EMBL" id="CUN37069.1"/>
    </source>
</evidence>
<dbReference type="Proteomes" id="UP000095597">
    <property type="component" value="Unassembled WGS sequence"/>
</dbReference>
<accession>A0A173WBY8</accession>
<dbReference type="EMBL" id="CYYY01000001">
    <property type="protein sequence ID" value="CUN37069.1"/>
    <property type="molecule type" value="Genomic_DNA"/>
</dbReference>
<dbReference type="eggNOG" id="COG2426">
    <property type="taxonomic scope" value="Bacteria"/>
</dbReference>
<dbReference type="Proteomes" id="UP000446719">
    <property type="component" value="Unassembled WGS sequence"/>
</dbReference>
<evidence type="ECO:0000313" key="12">
    <source>
        <dbReference type="Proteomes" id="UP000472916"/>
    </source>
</evidence>
<dbReference type="GeneID" id="93137248"/>
<dbReference type="Proteomes" id="UP000095439">
    <property type="component" value="Unassembled WGS sequence"/>
</dbReference>
<dbReference type="AlphaFoldDB" id="A0A173WBY8"/>
<keyword evidence="1" id="KW-0812">Transmembrane</keyword>
<reference evidence="7" key="3">
    <citation type="journal article" date="2020" name="Cell Host Microbe">
        <title>Functional and Genomic Variation between Human-Derived Isolates of Lachnospiraceae Reveals Inter- and Intra-Species Diversity.</title>
        <authorList>
            <person name="Sorbara M.T."/>
            <person name="Littmann E.R."/>
            <person name="Fontana E."/>
            <person name="Moody T.U."/>
            <person name="Kohout C.E."/>
            <person name="Gjonbalaj M."/>
            <person name="Eaton V."/>
            <person name="Seok R."/>
            <person name="Leiner I.M."/>
            <person name="Pamer E.G."/>
        </authorList>
    </citation>
    <scope>NUCLEOTIDE SEQUENCE</scope>
    <source>
        <strain evidence="7">MSK.10.16</strain>
    </source>
</reference>
<dbReference type="InterPro" id="IPR009577">
    <property type="entry name" value="Sm_multidrug_ex"/>
</dbReference>
<dbReference type="Proteomes" id="UP000449249">
    <property type="component" value="Unassembled WGS sequence"/>
</dbReference>